<dbReference type="EMBL" id="CM043025">
    <property type="protein sequence ID" value="KAI4554727.1"/>
    <property type="molecule type" value="Genomic_DNA"/>
</dbReference>
<accession>A0ACB9U1M0</accession>
<name>A0ACB9U1M0_9CETA</name>
<evidence type="ECO:0000313" key="1">
    <source>
        <dbReference type="EMBL" id="KAI4554727.1"/>
    </source>
</evidence>
<organism evidence="1 2">
    <name type="scientific">Ovis ammon polii x Ovis aries</name>
    <dbReference type="NCBI Taxonomy" id="2918886"/>
    <lineage>
        <taxon>Eukaryota</taxon>
        <taxon>Metazoa</taxon>
        <taxon>Chordata</taxon>
        <taxon>Craniata</taxon>
        <taxon>Vertebrata</taxon>
        <taxon>Euteleostomi</taxon>
        <taxon>Mammalia</taxon>
        <taxon>Eutheria</taxon>
        <taxon>Laurasiatheria</taxon>
        <taxon>Artiodactyla</taxon>
        <taxon>Ruminantia</taxon>
        <taxon>Pecora</taxon>
        <taxon>Bovidae</taxon>
        <taxon>Caprinae</taxon>
        <taxon>Ovis</taxon>
    </lineage>
</organism>
<keyword evidence="2" id="KW-1185">Reference proteome</keyword>
<reference evidence="1" key="1">
    <citation type="submission" date="2022-03" db="EMBL/GenBank/DDBJ databases">
        <title>Genomic analyses of argali, domestic sheep and their hybrids provide insights into chromosomal evolution, heterosis and genetic basis of agronomic traits.</title>
        <authorList>
            <person name="Li M."/>
        </authorList>
    </citation>
    <scope>NUCLEOTIDE SEQUENCE</scope>
    <source>
        <strain evidence="1">F1 hybrid</strain>
    </source>
</reference>
<proteinExistence type="predicted"/>
<sequence length="174" mass="19141">MLIAYVVNVRQRAGPRTHAQKRSAQMILQGTDFLCEREPEKPESSKLSFCTDRAREKMELQLEGLPSSTTTEDNTLRRSSSAPLISGLGDSSQVLRSDSITTRRNSATCMTQHSLFVPSSPGLASISHLHQIKQKNNEVQKPSSANCTDLIPASAAASLTEVTGKKKSKCRQYY</sequence>
<comment type="caution">
    <text evidence="1">The sequence shown here is derived from an EMBL/GenBank/DDBJ whole genome shotgun (WGS) entry which is preliminary data.</text>
</comment>
<protein>
    <submittedName>
        <fullName evidence="1">Uncharacterized protein</fullName>
    </submittedName>
</protein>
<dbReference type="Proteomes" id="UP001057279">
    <property type="component" value="Chromosome X"/>
</dbReference>
<gene>
    <name evidence="1" type="ORF">MJG53_020026</name>
</gene>
<evidence type="ECO:0000313" key="2">
    <source>
        <dbReference type="Proteomes" id="UP001057279"/>
    </source>
</evidence>